<evidence type="ECO:0000313" key="3">
    <source>
        <dbReference type="Proteomes" id="UP000572268"/>
    </source>
</evidence>
<feature type="compositionally biased region" description="Polar residues" evidence="1">
    <location>
        <begin position="106"/>
        <end position="126"/>
    </location>
</feature>
<accession>A0A7J6LXZ8</accession>
<sequence>MITGYVPRFIVLTYFRMFHNNRDSVVPQQDKKPTIKNRYRLSKFNFGTINPSLEDEKRPKLFTSSAKELRKMQKLLLKPRSLRPRTLHGGATFIRHQTRDELRCSHSTMASRRASSQLTGPRSTRASRLRAQSVEKTLQQYEDEEEADRLLLKRLSSSYSPVSASTRPSTVGPCTLASFFDSTKTDWVGRNRKYSVESLLYGSHQHLKRLEYLSSHRLRAPQVCLSAPPTRAKGPEKGDDYRLDVSAWHRSTKMMLP</sequence>
<protein>
    <submittedName>
        <fullName evidence="2">Uncharacterized protein</fullName>
    </submittedName>
</protein>
<dbReference type="Proteomes" id="UP000572268">
    <property type="component" value="Unassembled WGS sequence"/>
</dbReference>
<feature type="region of interest" description="Disordered" evidence="1">
    <location>
        <begin position="106"/>
        <end position="130"/>
    </location>
</feature>
<dbReference type="EMBL" id="JABANN010000277">
    <property type="protein sequence ID" value="KAF4663840.1"/>
    <property type="molecule type" value="Genomic_DNA"/>
</dbReference>
<evidence type="ECO:0000313" key="2">
    <source>
        <dbReference type="EMBL" id="KAF4663840.1"/>
    </source>
</evidence>
<gene>
    <name evidence="2" type="ORF">FOL46_004528</name>
</gene>
<evidence type="ECO:0000256" key="1">
    <source>
        <dbReference type="SAM" id="MobiDB-lite"/>
    </source>
</evidence>
<reference evidence="2 3" key="1">
    <citation type="submission" date="2020-04" db="EMBL/GenBank/DDBJ databases">
        <title>Perkinsus olseni comparative genomics.</title>
        <authorList>
            <person name="Bogema D.R."/>
        </authorList>
    </citation>
    <scope>NUCLEOTIDE SEQUENCE [LARGE SCALE GENOMIC DNA]</scope>
    <source>
        <strain evidence="2">ATCC PRA-31</strain>
    </source>
</reference>
<comment type="caution">
    <text evidence="2">The sequence shown here is derived from an EMBL/GenBank/DDBJ whole genome shotgun (WGS) entry which is preliminary data.</text>
</comment>
<dbReference type="AlphaFoldDB" id="A0A7J6LXZ8"/>
<name>A0A7J6LXZ8_PEROL</name>
<organism evidence="2 3">
    <name type="scientific">Perkinsus olseni</name>
    <name type="common">Perkinsus atlanticus</name>
    <dbReference type="NCBI Taxonomy" id="32597"/>
    <lineage>
        <taxon>Eukaryota</taxon>
        <taxon>Sar</taxon>
        <taxon>Alveolata</taxon>
        <taxon>Perkinsozoa</taxon>
        <taxon>Perkinsea</taxon>
        <taxon>Perkinsida</taxon>
        <taxon>Perkinsidae</taxon>
        <taxon>Perkinsus</taxon>
    </lineage>
</organism>
<proteinExistence type="predicted"/>